<dbReference type="EMBL" id="BA000037">
    <property type="protein sequence ID" value="BAC94131.1"/>
    <property type="molecule type" value="Genomic_DNA"/>
</dbReference>
<dbReference type="NCBIfam" id="NF033664">
    <property type="entry name" value="PACE_transport"/>
    <property type="match status" value="1"/>
</dbReference>
<dbReference type="Pfam" id="PF05232">
    <property type="entry name" value="BTP"/>
    <property type="match status" value="2"/>
</dbReference>
<dbReference type="eggNOG" id="COG4125">
    <property type="taxonomic scope" value="Bacteria"/>
</dbReference>
<evidence type="ECO:0000259" key="2">
    <source>
        <dbReference type="Pfam" id="PF05232"/>
    </source>
</evidence>
<evidence type="ECO:0000313" key="4">
    <source>
        <dbReference type="Proteomes" id="UP000002675"/>
    </source>
</evidence>
<feature type="transmembrane region" description="Helical" evidence="1">
    <location>
        <begin position="36"/>
        <end position="55"/>
    </location>
</feature>
<feature type="domain" description="Chlorhexidine efflux transporter" evidence="2">
    <location>
        <begin position="70"/>
        <end position="132"/>
    </location>
</feature>
<dbReference type="HOGENOM" id="CLU_120004_1_0_6"/>
<dbReference type="InterPro" id="IPR007896">
    <property type="entry name" value="BTP_bacteria"/>
</dbReference>
<dbReference type="AlphaFoldDB" id="Q7MLR0"/>
<name>Q7MLR0_VIBVY</name>
<accession>Q7MLR0</accession>
<dbReference type="Proteomes" id="UP000002675">
    <property type="component" value="Chromosome I"/>
</dbReference>
<protein>
    <recommendedName>
        <fullName evidence="2">Chlorhexidine efflux transporter domain-containing protein</fullName>
    </recommendedName>
</protein>
<keyword evidence="1" id="KW-0472">Membrane</keyword>
<reference evidence="3 4" key="1">
    <citation type="journal article" date="2003" name="Genome Res.">
        <title>Comparative genome analysis of Vibrio vulnificus, a marine pathogen.</title>
        <authorList>
            <person name="Chen C.Y."/>
            <person name="Wu K.M."/>
            <person name="Chang Y.C."/>
            <person name="Chang C.H."/>
            <person name="Tsai H.C."/>
            <person name="Liao T.L."/>
            <person name="Liu Y.M."/>
            <person name="Chen H.J."/>
            <person name="Shen A.B."/>
            <person name="Li J.C."/>
            <person name="Su T.L."/>
            <person name="Shao C.P."/>
            <person name="Lee C.T."/>
            <person name="Hor L.I."/>
            <person name="Tsai S.F."/>
        </authorList>
    </citation>
    <scope>NUCLEOTIDE SEQUENCE [LARGE SCALE GENOMIC DNA]</scope>
    <source>
        <strain evidence="3 4">YJ016</strain>
    </source>
</reference>
<sequence>MMTQGERLFHAVAFELLALAIIVPATSLITGKGASALAIVGIGLSIFTVIWNYIYNQYFDQWFGENRAERGLKMRLLHTLGFEGGLIFITIPVISWFLSISILQALLLEAGFLLFFLFYATGFNWFYDRVQPYQRVNALFSR</sequence>
<proteinExistence type="predicted"/>
<dbReference type="STRING" id="672.VV93_v1c12800"/>
<evidence type="ECO:0000313" key="3">
    <source>
        <dbReference type="EMBL" id="BAC94131.1"/>
    </source>
</evidence>
<feature type="transmembrane region" description="Helical" evidence="1">
    <location>
        <begin position="12"/>
        <end position="30"/>
    </location>
</feature>
<dbReference type="InterPro" id="IPR058208">
    <property type="entry name" value="PACE"/>
</dbReference>
<keyword evidence="1" id="KW-0812">Transmembrane</keyword>
<evidence type="ECO:0000256" key="1">
    <source>
        <dbReference type="SAM" id="Phobius"/>
    </source>
</evidence>
<gene>
    <name evidence="3" type="ordered locus">VV1367</name>
</gene>
<feature type="domain" description="Chlorhexidine efflux transporter" evidence="2">
    <location>
        <begin position="3"/>
        <end position="64"/>
    </location>
</feature>
<keyword evidence="1" id="KW-1133">Transmembrane helix</keyword>
<dbReference type="KEGG" id="vvy:VV1367"/>
<feature type="transmembrane region" description="Helical" evidence="1">
    <location>
        <begin position="105"/>
        <end position="127"/>
    </location>
</feature>
<feature type="transmembrane region" description="Helical" evidence="1">
    <location>
        <begin position="76"/>
        <end position="99"/>
    </location>
</feature>
<organism evidence="3 4">
    <name type="scientific">Vibrio vulnificus (strain YJ016)</name>
    <dbReference type="NCBI Taxonomy" id="196600"/>
    <lineage>
        <taxon>Bacteria</taxon>
        <taxon>Pseudomonadati</taxon>
        <taxon>Pseudomonadota</taxon>
        <taxon>Gammaproteobacteria</taxon>
        <taxon>Vibrionales</taxon>
        <taxon>Vibrionaceae</taxon>
        <taxon>Vibrio</taxon>
    </lineage>
</organism>